<dbReference type="InterPro" id="IPR036388">
    <property type="entry name" value="WH-like_DNA-bd_sf"/>
</dbReference>
<keyword evidence="5" id="KW-0805">Transcription regulation</keyword>
<dbReference type="Gene3D" id="2.30.30.100">
    <property type="match status" value="1"/>
</dbReference>
<dbReference type="Pfam" id="PF03099">
    <property type="entry name" value="BPL_LplA_LipB"/>
    <property type="match status" value="1"/>
</dbReference>
<evidence type="ECO:0000313" key="8">
    <source>
        <dbReference type="Proteomes" id="UP000323521"/>
    </source>
</evidence>
<keyword evidence="5" id="KW-0238">DNA-binding</keyword>
<name>A0A3G1KX59_FORW1</name>
<comment type="similarity">
    <text evidence="5">Belongs to the biotin--protein ligase family.</text>
</comment>
<evidence type="ECO:0000256" key="5">
    <source>
        <dbReference type="HAMAP-Rule" id="MF_00978"/>
    </source>
</evidence>
<dbReference type="GO" id="GO:0003677">
    <property type="term" value="F:DNA binding"/>
    <property type="evidence" value="ECO:0007669"/>
    <property type="project" value="UniProtKB-UniRule"/>
</dbReference>
<dbReference type="SUPFAM" id="SSF46785">
    <property type="entry name" value="Winged helix' DNA-binding domain"/>
    <property type="match status" value="1"/>
</dbReference>
<keyword evidence="5" id="KW-0678">Repressor</keyword>
<dbReference type="Gene3D" id="1.10.10.10">
    <property type="entry name" value="Winged helix-like DNA-binding domain superfamily/Winged helix DNA-binding domain"/>
    <property type="match status" value="1"/>
</dbReference>
<dbReference type="SUPFAM" id="SSF55681">
    <property type="entry name" value="Class II aaRS and biotin synthetases"/>
    <property type="match status" value="1"/>
</dbReference>
<dbReference type="CDD" id="cd16442">
    <property type="entry name" value="BPL"/>
    <property type="match status" value="1"/>
</dbReference>
<dbReference type="InterPro" id="IPR004143">
    <property type="entry name" value="BPL_LPL_catalytic"/>
</dbReference>
<keyword evidence="8" id="KW-1185">Reference proteome</keyword>
<dbReference type="InterPro" id="IPR045864">
    <property type="entry name" value="aa-tRNA-synth_II/BPL/LPL"/>
</dbReference>
<dbReference type="GO" id="GO:0005737">
    <property type="term" value="C:cytoplasm"/>
    <property type="evidence" value="ECO:0007669"/>
    <property type="project" value="TreeGrafter"/>
</dbReference>
<organism evidence="7 8">
    <name type="scientific">Formimonas warabiya</name>
    <dbReference type="NCBI Taxonomy" id="1761012"/>
    <lineage>
        <taxon>Bacteria</taxon>
        <taxon>Bacillati</taxon>
        <taxon>Bacillota</taxon>
        <taxon>Clostridia</taxon>
        <taxon>Eubacteriales</taxon>
        <taxon>Peptococcaceae</taxon>
        <taxon>Candidatus Formimonas</taxon>
    </lineage>
</organism>
<evidence type="ECO:0000313" key="7">
    <source>
        <dbReference type="EMBL" id="ATW27064.1"/>
    </source>
</evidence>
<accession>A0A3G1KX59</accession>
<dbReference type="SUPFAM" id="SSF50037">
    <property type="entry name" value="C-terminal domain of transcriptional repressors"/>
    <property type="match status" value="1"/>
</dbReference>
<dbReference type="NCBIfam" id="TIGR00121">
    <property type="entry name" value="birA_ligase"/>
    <property type="match status" value="1"/>
</dbReference>
<feature type="binding site" evidence="5">
    <location>
        <position position="190"/>
    </location>
    <ligand>
        <name>biotin</name>
        <dbReference type="ChEBI" id="CHEBI:57586"/>
    </ligand>
</feature>
<dbReference type="GO" id="GO:0005524">
    <property type="term" value="F:ATP binding"/>
    <property type="evidence" value="ECO:0007669"/>
    <property type="project" value="UniProtKB-UniRule"/>
</dbReference>
<dbReference type="EMBL" id="CP017634">
    <property type="protein sequence ID" value="ATW27064.1"/>
    <property type="molecule type" value="Genomic_DNA"/>
</dbReference>
<evidence type="ECO:0000256" key="2">
    <source>
        <dbReference type="ARBA" id="ARBA00022741"/>
    </source>
</evidence>
<sequence length="326" mass="36167">MGLTDAMKEKILRLLKSEDQYLSGEEISNLLGVSRTAVWKHINTLKTEGYVIESQTKLGYRLLGAPDRLYPEEIKDGLNTEYIGRNIDYHEAVDSTNQTAKEMAEREFAEGTVVVAEMQTAGKGRLGRKWNSPFGTGIWMSLIVRPPIAPPDAPKITLLTAVAVAEGIVHETGMKPGIKWPNDVLVNGKKVCGILTEMKADMDRIHYVVVGMGINVNDQNFPEEIRETATSLQIETGSRMNRARIAASILNDWEKNYQNFLSQGFAPVKDGWKNYAVNLGKEVSVTTFKETISGRAMDIDEDGMLLVKDATGKIHRIVAGDVSLRK</sequence>
<dbReference type="HAMAP" id="MF_00978">
    <property type="entry name" value="Bifunct_BirA"/>
    <property type="match status" value="1"/>
</dbReference>
<evidence type="ECO:0000259" key="6">
    <source>
        <dbReference type="PROSITE" id="PS51733"/>
    </source>
</evidence>
<dbReference type="PANTHER" id="PTHR12835:SF5">
    <property type="entry name" value="BIOTIN--PROTEIN LIGASE"/>
    <property type="match status" value="1"/>
</dbReference>
<keyword evidence="3 5" id="KW-0067">ATP-binding</keyword>
<proteinExistence type="inferred from homology"/>
<dbReference type="PROSITE" id="PS51733">
    <property type="entry name" value="BPL_LPL_CATALYTIC"/>
    <property type="match status" value="1"/>
</dbReference>
<dbReference type="Pfam" id="PF08279">
    <property type="entry name" value="HTH_11"/>
    <property type="match status" value="1"/>
</dbReference>
<dbReference type="InterPro" id="IPR008988">
    <property type="entry name" value="Transcriptional_repressor_C"/>
</dbReference>
<dbReference type="GO" id="GO:0016740">
    <property type="term" value="F:transferase activity"/>
    <property type="evidence" value="ECO:0007669"/>
    <property type="project" value="UniProtKB-ARBA"/>
</dbReference>
<evidence type="ECO:0000256" key="4">
    <source>
        <dbReference type="ARBA" id="ARBA00023267"/>
    </source>
</evidence>
<feature type="domain" description="BPL/LPL catalytic" evidence="6">
    <location>
        <begin position="72"/>
        <end position="261"/>
    </location>
</feature>
<dbReference type="EC" id="6.3.4.15" evidence="5"/>
<dbReference type="CDD" id="cd00090">
    <property type="entry name" value="HTH_ARSR"/>
    <property type="match status" value="1"/>
</dbReference>
<keyword evidence="2 5" id="KW-0547">Nucleotide-binding</keyword>
<dbReference type="InterPro" id="IPR030855">
    <property type="entry name" value="Bifunct_BirA"/>
</dbReference>
<protein>
    <recommendedName>
        <fullName evidence="5">Bifunctional ligase/repressor BirA</fullName>
    </recommendedName>
    <alternativeName>
        <fullName evidence="5">Biotin--[acetyl-CoA-carboxylase] ligase</fullName>
        <ecNumber evidence="5">6.3.4.15</ecNumber>
    </alternativeName>
    <alternativeName>
        <fullName evidence="5">Biotin--protein ligase</fullName>
    </alternativeName>
    <alternativeName>
        <fullName evidence="5">Biotin-[acetyl-CoA carboxylase] synthetase</fullName>
    </alternativeName>
</protein>
<dbReference type="InterPro" id="IPR036390">
    <property type="entry name" value="WH_DNA-bd_sf"/>
</dbReference>
<evidence type="ECO:0000256" key="3">
    <source>
        <dbReference type="ARBA" id="ARBA00022840"/>
    </source>
</evidence>
<comment type="function">
    <text evidence="5">Acts both as a biotin--[acetyl-CoA-carboxylase] ligase and a repressor.</text>
</comment>
<dbReference type="InterPro" id="IPR013196">
    <property type="entry name" value="HTH_11"/>
</dbReference>
<dbReference type="PANTHER" id="PTHR12835">
    <property type="entry name" value="BIOTIN PROTEIN LIGASE"/>
    <property type="match status" value="1"/>
</dbReference>
<keyword evidence="1 5" id="KW-0436">Ligase</keyword>
<dbReference type="GO" id="GO:0004077">
    <property type="term" value="F:biotin--[biotin carboxyl-carrier protein] ligase activity"/>
    <property type="evidence" value="ECO:0007669"/>
    <property type="project" value="UniProtKB-UniRule"/>
</dbReference>
<reference evidence="7 8" key="1">
    <citation type="submission" date="2016-10" db="EMBL/GenBank/DDBJ databases">
        <title>Complete Genome Sequence of Peptococcaceae strain DCMF.</title>
        <authorList>
            <person name="Edwards R.J."/>
            <person name="Holland S.I."/>
            <person name="Deshpande N.P."/>
            <person name="Wong Y.K."/>
            <person name="Ertan H."/>
            <person name="Manefield M."/>
            <person name="Russell T.L."/>
            <person name="Lee M.J."/>
        </authorList>
    </citation>
    <scope>NUCLEOTIDE SEQUENCE [LARGE SCALE GENOMIC DNA]</scope>
    <source>
        <strain evidence="7 8">DCMF</strain>
    </source>
</reference>
<dbReference type="InterPro" id="IPR011991">
    <property type="entry name" value="ArsR-like_HTH"/>
</dbReference>
<dbReference type="GO" id="GO:0009249">
    <property type="term" value="P:protein lipoylation"/>
    <property type="evidence" value="ECO:0007669"/>
    <property type="project" value="UniProtKB-ARBA"/>
</dbReference>
<dbReference type="GO" id="GO:0006355">
    <property type="term" value="P:regulation of DNA-templated transcription"/>
    <property type="evidence" value="ECO:0007669"/>
    <property type="project" value="UniProtKB-UniRule"/>
</dbReference>
<dbReference type="Proteomes" id="UP000323521">
    <property type="component" value="Chromosome"/>
</dbReference>
<dbReference type="AlphaFoldDB" id="A0A3G1KX59"/>
<comment type="caution">
    <text evidence="5">Lacks conserved residue(s) required for the propagation of feature annotation.</text>
</comment>
<dbReference type="Pfam" id="PF02237">
    <property type="entry name" value="BPL_C"/>
    <property type="match status" value="1"/>
</dbReference>
<comment type="catalytic activity">
    <reaction evidence="5">
        <text>biotin + L-lysyl-[protein] + ATP = N(6)-biotinyl-L-lysyl-[protein] + AMP + diphosphate + H(+)</text>
        <dbReference type="Rhea" id="RHEA:11756"/>
        <dbReference type="Rhea" id="RHEA-COMP:9752"/>
        <dbReference type="Rhea" id="RHEA-COMP:10505"/>
        <dbReference type="ChEBI" id="CHEBI:15378"/>
        <dbReference type="ChEBI" id="CHEBI:29969"/>
        <dbReference type="ChEBI" id="CHEBI:30616"/>
        <dbReference type="ChEBI" id="CHEBI:33019"/>
        <dbReference type="ChEBI" id="CHEBI:57586"/>
        <dbReference type="ChEBI" id="CHEBI:83144"/>
        <dbReference type="ChEBI" id="CHEBI:456215"/>
        <dbReference type="EC" id="6.3.4.15"/>
    </reaction>
</comment>
<evidence type="ECO:0000256" key="1">
    <source>
        <dbReference type="ARBA" id="ARBA00022598"/>
    </source>
</evidence>
<dbReference type="Gene3D" id="3.30.930.10">
    <property type="entry name" value="Bira Bifunctional Protein, Domain 2"/>
    <property type="match status" value="1"/>
</dbReference>
<dbReference type="InterPro" id="IPR003142">
    <property type="entry name" value="BPL_C"/>
</dbReference>
<feature type="binding site" evidence="5">
    <location>
        <position position="119"/>
    </location>
    <ligand>
        <name>biotin</name>
        <dbReference type="ChEBI" id="CHEBI:57586"/>
    </ligand>
</feature>
<dbReference type="InterPro" id="IPR004408">
    <property type="entry name" value="Biotin_CoA_COase_ligase"/>
</dbReference>
<feature type="DNA-binding region" description="H-T-H motif" evidence="5">
    <location>
        <begin position="24"/>
        <end position="43"/>
    </location>
</feature>
<gene>
    <name evidence="5" type="primary">birA</name>
    <name evidence="7" type="ORF">DCMF_21920</name>
</gene>
<feature type="binding site" evidence="5">
    <location>
        <begin position="95"/>
        <end position="97"/>
    </location>
    <ligand>
        <name>biotin</name>
        <dbReference type="ChEBI" id="CHEBI:57586"/>
    </ligand>
</feature>
<keyword evidence="5" id="KW-0804">Transcription</keyword>
<keyword evidence="4 5" id="KW-0092">Biotin</keyword>
<dbReference type="KEGG" id="fwa:DCMF_21920"/>